<evidence type="ECO:0000313" key="4">
    <source>
        <dbReference type="Proteomes" id="UP000748067"/>
    </source>
</evidence>
<dbReference type="Proteomes" id="UP000748067">
    <property type="component" value="Unassembled WGS sequence"/>
</dbReference>
<gene>
    <name evidence="1" type="ORF">PSAN_40980</name>
    <name evidence="2" type="ORF">SAMN04490179_3547</name>
</gene>
<protein>
    <submittedName>
        <fullName evidence="2">Uncharacterized protein</fullName>
    </submittedName>
</protein>
<dbReference type="AlphaFoldDB" id="A0A1H0A8Z4"/>
<evidence type="ECO:0000313" key="1">
    <source>
        <dbReference type="EMBL" id="KAF2407170.1"/>
    </source>
</evidence>
<dbReference type="Proteomes" id="UP000182470">
    <property type="component" value="Chromosome I"/>
</dbReference>
<keyword evidence="4" id="KW-1185">Reference proteome</keyword>
<proteinExistence type="predicted"/>
<name>A0A1H0A8Z4_9PSED</name>
<evidence type="ECO:0000313" key="2">
    <source>
        <dbReference type="EMBL" id="SDN29867.1"/>
    </source>
</evidence>
<reference evidence="1 4" key="1">
    <citation type="submission" date="2015-01" db="EMBL/GenBank/DDBJ databases">
        <title>Genome Sequence of Pseudomonas antarctica CMS 35.</title>
        <authorList>
            <person name="Voget S."/>
            <person name="Chow J."/>
            <person name="Daniel R."/>
            <person name="Streit W."/>
        </authorList>
    </citation>
    <scope>NUCLEOTIDE SEQUENCE [LARGE SCALE GENOMIC DNA]</scope>
    <source>
        <strain evidence="1 4">CMS 35</strain>
    </source>
</reference>
<organism evidence="2 3">
    <name type="scientific">Pseudomonas antarctica</name>
    <dbReference type="NCBI Taxonomy" id="219572"/>
    <lineage>
        <taxon>Bacteria</taxon>
        <taxon>Pseudomonadati</taxon>
        <taxon>Pseudomonadota</taxon>
        <taxon>Gammaproteobacteria</taxon>
        <taxon>Pseudomonadales</taxon>
        <taxon>Pseudomonadaceae</taxon>
        <taxon>Pseudomonas</taxon>
    </lineage>
</organism>
<reference evidence="2 3" key="2">
    <citation type="submission" date="2016-10" db="EMBL/GenBank/DDBJ databases">
        <authorList>
            <person name="de Groot N.N."/>
        </authorList>
    </citation>
    <scope>NUCLEOTIDE SEQUENCE [LARGE SCALE GENOMIC DNA]</scope>
    <source>
        <strain evidence="2 3">BS2772</strain>
    </source>
</reference>
<dbReference type="EMBL" id="LT629704">
    <property type="protein sequence ID" value="SDN29867.1"/>
    <property type="molecule type" value="Genomic_DNA"/>
</dbReference>
<accession>A0A1H0A8Z4</accession>
<dbReference type="EMBL" id="JXDI01000002">
    <property type="protein sequence ID" value="KAF2407170.1"/>
    <property type="molecule type" value="Genomic_DNA"/>
</dbReference>
<evidence type="ECO:0000313" key="3">
    <source>
        <dbReference type="Proteomes" id="UP000182470"/>
    </source>
</evidence>
<sequence>MTTDLTAILSNPSKISDENKALATKNLFGLLKGVLKGSLLDLPRRTQETLEKFLNEGLQGFAGGSSHFVRLGDKIGEALGPATDIVGGFADTVLGALAIKSGVDSKDPLAQAAGGLPVAGGAFGASTDSTQRQMCEGLAASDIWRGFTAWQWRLRSTSQRQSLRCPLSIPGRAPSAW</sequence>